<feature type="domain" description="Ig-like" evidence="11">
    <location>
        <begin position="130"/>
        <end position="224"/>
    </location>
</feature>
<dbReference type="HOGENOM" id="CLU_277355_0_0_1"/>
<evidence type="ECO:0000256" key="7">
    <source>
        <dbReference type="ARBA" id="ARBA00023157"/>
    </source>
</evidence>
<dbReference type="InterPro" id="IPR026966">
    <property type="entry name" value="Neurofascin/L1/NrCAM_C"/>
</dbReference>
<dbReference type="EMBL" id="DS985243">
    <property type="protein sequence ID" value="EDV26745.1"/>
    <property type="molecule type" value="Genomic_DNA"/>
</dbReference>
<dbReference type="GO" id="GO:0016020">
    <property type="term" value="C:membrane"/>
    <property type="evidence" value="ECO:0007669"/>
    <property type="project" value="UniProtKB-SubCell"/>
</dbReference>
<dbReference type="Pfam" id="PF13927">
    <property type="entry name" value="Ig_3"/>
    <property type="match status" value="3"/>
</dbReference>
<feature type="signal peptide" evidence="10">
    <location>
        <begin position="1"/>
        <end position="21"/>
    </location>
</feature>
<dbReference type="InterPro" id="IPR013098">
    <property type="entry name" value="Ig_I-set"/>
</dbReference>
<feature type="domain" description="Ig-like" evidence="11">
    <location>
        <begin position="245"/>
        <end position="325"/>
    </location>
</feature>
<dbReference type="Proteomes" id="UP000009022">
    <property type="component" value="Unassembled WGS sequence"/>
</dbReference>
<dbReference type="KEGG" id="tad:TRIADDRAFT_55084"/>
<dbReference type="AlphaFoldDB" id="B3RQR2"/>
<evidence type="ECO:0000256" key="3">
    <source>
        <dbReference type="ARBA" id="ARBA00022737"/>
    </source>
</evidence>
<evidence type="ECO:0000259" key="11">
    <source>
        <dbReference type="PROSITE" id="PS50835"/>
    </source>
</evidence>
<dbReference type="Gene3D" id="2.60.40.10">
    <property type="entry name" value="Immunoglobulins"/>
    <property type="match status" value="9"/>
</dbReference>
<dbReference type="InterPro" id="IPR007110">
    <property type="entry name" value="Ig-like_dom"/>
</dbReference>
<evidence type="ECO:0000256" key="8">
    <source>
        <dbReference type="SAM" id="MobiDB-lite"/>
    </source>
</evidence>
<sequence>MIWRGSLITVVFCLLLPGYYAQDYYEFTTHPSNVYLAGSVSQVVMSCRAAPVTGLTWIYQWRLNNDNLSAQRGNARFTGFNSNELTIGSATSDIYDTTLFGNSNNFTCVANNSKGAMTSRIANILRVGKPFFQGNSKLNKDATFIAGQATSIKCGDTKFPEIPTTMLWHYTKNELRLNPSSDGRIAIALDGTLYFANLLVSDATRYRCGVRPTQPDTSTNIFFSGNTTLTIQPRVCTGQLCDFGPELHKRSGNMQAVIGSSITLECIPKGRPTPIISWCLYNSNTQLCNNIQASSKYAYSQASNRLTINNLIPQDAGTYRCIARSIRTIQWDNVLQVDPKLTWITRFRSMSASIEDTVTFPCTAYGTPPLKYTWYKQAIKFPLTNSRFIMSSTSGNLTIRNLLSNDTGVYQCVVEDRYNRIASGGYFEVKVFAARFTETMQQQQIIQVGPSAQVVCPIDGGPKPTIDYFFNGNQISLLGSNKYERLRNGNLLVKNVVLADGGNYTCRGRNRYNPVNTYVTGWARAHVYQATKILEGPTTRSYRIGSTVTIPCNVTADSRIRNAVTVVWQRNGQSIQASSKYVLRNLYPNYALTINNAQIAESGNYSCRMTVDVAQLPGKTITDTKIGNIAFNAVPLPPTLASGRLINSSMLFLNWTFATGNENNSPLKKFVVQFRSNYISTIRTLLEIPNINQRSTFITPSPYITYTLYVAAENGVGLSQRSNQLQIRNPNTAVPTDAPTNLYTLVNSADLTTLTVYWTPLTGEQANGPNLRYLLRYRKSNTANSYKTIDVTGSSYTISGLEARVNYDFDLRARNDIGLSTVFAYYLGCTCEQRPVGIPFNVTVVVTNANIVINWLQVPVHLQGGKITANRVRLTQVTSGTQNTILINSTTSITLYGLAPNTNYTVAISGRNAAGEGPFSVPKTFRTGSIDTAYKPVLGFPVSNDITNDTVTLRWTIVGQPFYFQPQYRLSNTIGQQVRPFYQEAWFIIIIVIACLALIIAIAVLLCKGRKKAAVPKGKQNPPIPPPPEPANEEYDSLKRPPLPPMQTETIQHGDESLLDNDSVDSLEQYADLPGLSKFNEDGSFIGEYGDKEMDRYSQYNRDSVVEPAGSHYGTVRDDASYHTNHTNHNTLDVDNSTTFSTFV</sequence>
<evidence type="ECO:0000256" key="1">
    <source>
        <dbReference type="ARBA" id="ARBA00004479"/>
    </source>
</evidence>
<dbReference type="InterPro" id="IPR036179">
    <property type="entry name" value="Ig-like_dom_sf"/>
</dbReference>
<dbReference type="InterPro" id="IPR003599">
    <property type="entry name" value="Ig_sub"/>
</dbReference>
<feature type="chain" id="PRO_5002796854" evidence="10">
    <location>
        <begin position="22"/>
        <end position="1144"/>
    </location>
</feature>
<dbReference type="InterPro" id="IPR013106">
    <property type="entry name" value="Ig_V-set"/>
</dbReference>
<evidence type="ECO:0000256" key="6">
    <source>
        <dbReference type="ARBA" id="ARBA00023136"/>
    </source>
</evidence>
<dbReference type="SUPFAM" id="SSF49265">
    <property type="entry name" value="Fibronectin type III"/>
    <property type="match status" value="2"/>
</dbReference>
<dbReference type="InterPro" id="IPR003961">
    <property type="entry name" value="FN3_dom"/>
</dbReference>
<evidence type="ECO:0000259" key="12">
    <source>
        <dbReference type="PROSITE" id="PS50853"/>
    </source>
</evidence>
<dbReference type="SUPFAM" id="SSF48726">
    <property type="entry name" value="Immunoglobulin"/>
    <property type="match status" value="5"/>
</dbReference>
<dbReference type="InterPro" id="IPR036116">
    <property type="entry name" value="FN3_sf"/>
</dbReference>
<evidence type="ECO:0000256" key="5">
    <source>
        <dbReference type="ARBA" id="ARBA00022989"/>
    </source>
</evidence>
<evidence type="ECO:0000256" key="10">
    <source>
        <dbReference type="SAM" id="SignalP"/>
    </source>
</evidence>
<dbReference type="CDD" id="cd00096">
    <property type="entry name" value="Ig"/>
    <property type="match status" value="3"/>
</dbReference>
<dbReference type="PROSITE" id="PS50853">
    <property type="entry name" value="FN3"/>
    <property type="match status" value="3"/>
</dbReference>
<dbReference type="SMART" id="SM00060">
    <property type="entry name" value="FN3"/>
    <property type="match status" value="3"/>
</dbReference>
<keyword evidence="7" id="KW-1015">Disulfide bond</keyword>
<feature type="domain" description="Fibronectin type-III" evidence="12">
    <location>
        <begin position="634"/>
        <end position="732"/>
    </location>
</feature>
<dbReference type="InterPro" id="IPR013783">
    <property type="entry name" value="Ig-like_fold"/>
</dbReference>
<dbReference type="InParanoid" id="B3RQR2"/>
<feature type="domain" description="Fibronectin type-III" evidence="12">
    <location>
        <begin position="738"/>
        <end position="833"/>
    </location>
</feature>
<dbReference type="PANTHER" id="PTHR44170:SF6">
    <property type="entry name" value="CONTACTIN"/>
    <property type="match status" value="1"/>
</dbReference>
<evidence type="ECO:0000313" key="13">
    <source>
        <dbReference type="EMBL" id="EDV26745.1"/>
    </source>
</evidence>
<dbReference type="GeneID" id="6751954"/>
<organism evidence="13 14">
    <name type="scientific">Trichoplax adhaerens</name>
    <name type="common">Trichoplax reptans</name>
    <dbReference type="NCBI Taxonomy" id="10228"/>
    <lineage>
        <taxon>Eukaryota</taxon>
        <taxon>Metazoa</taxon>
        <taxon>Placozoa</taxon>
        <taxon>Uniplacotomia</taxon>
        <taxon>Trichoplacea</taxon>
        <taxon>Trichoplacidae</taxon>
        <taxon>Trichoplax</taxon>
    </lineage>
</organism>
<evidence type="ECO:0000256" key="4">
    <source>
        <dbReference type="ARBA" id="ARBA00022889"/>
    </source>
</evidence>
<reference evidence="13 14" key="1">
    <citation type="journal article" date="2008" name="Nature">
        <title>The Trichoplax genome and the nature of placozoans.</title>
        <authorList>
            <person name="Srivastava M."/>
            <person name="Begovic E."/>
            <person name="Chapman J."/>
            <person name="Putnam N.H."/>
            <person name="Hellsten U."/>
            <person name="Kawashima T."/>
            <person name="Kuo A."/>
            <person name="Mitros T."/>
            <person name="Salamov A."/>
            <person name="Carpenter M.L."/>
            <person name="Signorovitch A.Y."/>
            <person name="Moreno M.A."/>
            <person name="Kamm K."/>
            <person name="Grimwood J."/>
            <person name="Schmutz J."/>
            <person name="Shapiro H."/>
            <person name="Grigoriev I.V."/>
            <person name="Buss L.W."/>
            <person name="Schierwater B."/>
            <person name="Dellaporta S.L."/>
            <person name="Rokhsar D.S."/>
        </authorList>
    </citation>
    <scope>NUCLEOTIDE SEQUENCE [LARGE SCALE GENOMIC DNA]</scope>
    <source>
        <strain evidence="13 14">Grell-BS-1999</strain>
    </source>
</reference>
<accession>B3RQR2</accession>
<keyword evidence="2 9" id="KW-0812">Transmembrane</keyword>
<dbReference type="RefSeq" id="XP_002110741.1">
    <property type="nucleotide sequence ID" value="XM_002110705.1"/>
</dbReference>
<proteinExistence type="predicted"/>
<evidence type="ECO:0000256" key="2">
    <source>
        <dbReference type="ARBA" id="ARBA00022692"/>
    </source>
</evidence>
<keyword evidence="10" id="KW-0732">Signal</keyword>
<evidence type="ECO:0000313" key="14">
    <source>
        <dbReference type="Proteomes" id="UP000009022"/>
    </source>
</evidence>
<dbReference type="PhylomeDB" id="B3RQR2"/>
<feature type="domain" description="Fibronectin type-III" evidence="12">
    <location>
        <begin position="838"/>
        <end position="930"/>
    </location>
</feature>
<comment type="subcellular location">
    <subcellularLocation>
        <location evidence="1">Membrane</location>
        <topology evidence="1">Single-pass type I membrane protein</topology>
    </subcellularLocation>
</comment>
<feature type="domain" description="Ig-like" evidence="11">
    <location>
        <begin position="339"/>
        <end position="423"/>
    </location>
</feature>
<dbReference type="CTD" id="6751954"/>
<dbReference type="Pfam" id="PF07679">
    <property type="entry name" value="I-set"/>
    <property type="match status" value="1"/>
</dbReference>
<dbReference type="SMART" id="SM00406">
    <property type="entry name" value="IGv"/>
    <property type="match status" value="1"/>
</dbReference>
<keyword evidence="3" id="KW-0677">Repeat</keyword>
<feature type="transmembrane region" description="Helical" evidence="9">
    <location>
        <begin position="985"/>
        <end position="1007"/>
    </location>
</feature>
<name>B3RQR2_TRIAD</name>
<dbReference type="InterPro" id="IPR003598">
    <property type="entry name" value="Ig_sub2"/>
</dbReference>
<dbReference type="eggNOG" id="KOG3513">
    <property type="taxonomic scope" value="Eukaryota"/>
</dbReference>
<feature type="domain" description="Ig-like" evidence="11">
    <location>
        <begin position="514"/>
        <end position="622"/>
    </location>
</feature>
<dbReference type="CDD" id="cd00063">
    <property type="entry name" value="FN3"/>
    <property type="match status" value="3"/>
</dbReference>
<dbReference type="SMART" id="SM00408">
    <property type="entry name" value="IGc2"/>
    <property type="match status" value="5"/>
</dbReference>
<dbReference type="SMART" id="SM00409">
    <property type="entry name" value="IG"/>
    <property type="match status" value="5"/>
</dbReference>
<keyword evidence="4" id="KW-0130">Cell adhesion</keyword>
<dbReference type="Pfam" id="PF13882">
    <property type="entry name" value="Bravo_FIGEY"/>
    <property type="match status" value="1"/>
</dbReference>
<feature type="region of interest" description="Disordered" evidence="8">
    <location>
        <begin position="1015"/>
        <end position="1049"/>
    </location>
</feature>
<keyword evidence="14" id="KW-1185">Reference proteome</keyword>
<protein>
    <submittedName>
        <fullName evidence="13">Uncharacterized protein</fullName>
    </submittedName>
</protein>
<dbReference type="PROSITE" id="PS50835">
    <property type="entry name" value="IG_LIKE"/>
    <property type="match status" value="5"/>
</dbReference>
<dbReference type="GO" id="GO:0007155">
    <property type="term" value="P:cell adhesion"/>
    <property type="evidence" value="ECO:0007669"/>
    <property type="project" value="UniProtKB-KW"/>
</dbReference>
<keyword evidence="6 9" id="KW-0472">Membrane</keyword>
<evidence type="ECO:0000256" key="9">
    <source>
        <dbReference type="SAM" id="Phobius"/>
    </source>
</evidence>
<dbReference type="OrthoDB" id="5982258at2759"/>
<dbReference type="OMA" id="PANEEYD"/>
<gene>
    <name evidence="13" type="ORF">TRIADDRAFT_55084</name>
</gene>
<feature type="domain" description="Ig-like" evidence="11">
    <location>
        <begin position="434"/>
        <end position="510"/>
    </location>
</feature>
<keyword evidence="5 9" id="KW-1133">Transmembrane helix</keyword>
<dbReference type="Pfam" id="PF00041">
    <property type="entry name" value="fn3"/>
    <property type="match status" value="2"/>
</dbReference>
<dbReference type="PANTHER" id="PTHR44170">
    <property type="entry name" value="PROTEIN SIDEKICK"/>
    <property type="match status" value="1"/>
</dbReference>